<dbReference type="EMBL" id="CP071503">
    <property type="protein sequence ID" value="QSX32376.1"/>
    <property type="molecule type" value="Genomic_DNA"/>
</dbReference>
<dbReference type="InterPro" id="IPR015422">
    <property type="entry name" value="PyrdxlP-dep_Trfase_small"/>
</dbReference>
<dbReference type="Gene3D" id="3.90.1150.10">
    <property type="entry name" value="Aspartate Aminotransferase, domain 1"/>
    <property type="match status" value="1"/>
</dbReference>
<protein>
    <submittedName>
        <fullName evidence="5">8-amino-7-oxononanoate synthase</fullName>
    </submittedName>
</protein>
<dbReference type="InterPro" id="IPR004839">
    <property type="entry name" value="Aminotransferase_I/II_large"/>
</dbReference>
<dbReference type="InterPro" id="IPR050087">
    <property type="entry name" value="AON_synthase_class-II"/>
</dbReference>
<dbReference type="RefSeq" id="WP_207353620.1">
    <property type="nucleotide sequence ID" value="NZ_CP071503.1"/>
</dbReference>
<feature type="domain" description="Aminotransferase class I/classII large" evidence="4">
    <location>
        <begin position="45"/>
        <end position="372"/>
    </location>
</feature>
<reference evidence="5 6" key="1">
    <citation type="submission" date="2021-03" db="EMBL/GenBank/DDBJ databases">
        <title>Novel species identification of genus Shewanella.</title>
        <authorList>
            <person name="Liu G."/>
            <person name="Zhang Q."/>
        </authorList>
    </citation>
    <scope>NUCLEOTIDE SEQUENCE [LARGE SCALE GENOMIC DNA]</scope>
    <source>
        <strain evidence="5 6">FJAT-51800</strain>
    </source>
</reference>
<evidence type="ECO:0000256" key="3">
    <source>
        <dbReference type="ARBA" id="ARBA00022898"/>
    </source>
</evidence>
<dbReference type="Proteomes" id="UP000662770">
    <property type="component" value="Chromosome"/>
</dbReference>
<dbReference type="Gene3D" id="3.40.640.10">
    <property type="entry name" value="Type I PLP-dependent aspartate aminotransferase-like (Major domain)"/>
    <property type="match status" value="1"/>
</dbReference>
<keyword evidence="6" id="KW-1185">Reference proteome</keyword>
<gene>
    <name evidence="5" type="ORF">JYB87_11425</name>
</gene>
<dbReference type="Pfam" id="PF00155">
    <property type="entry name" value="Aminotran_1_2"/>
    <property type="match status" value="1"/>
</dbReference>
<organism evidence="5 6">
    <name type="scientific">Shewanella avicenniae</name>
    <dbReference type="NCBI Taxonomy" id="2814294"/>
    <lineage>
        <taxon>Bacteria</taxon>
        <taxon>Pseudomonadati</taxon>
        <taxon>Pseudomonadota</taxon>
        <taxon>Gammaproteobacteria</taxon>
        <taxon>Alteromonadales</taxon>
        <taxon>Shewanellaceae</taxon>
        <taxon>Shewanella</taxon>
    </lineage>
</organism>
<dbReference type="InterPro" id="IPR015424">
    <property type="entry name" value="PyrdxlP-dep_Trfase"/>
</dbReference>
<keyword evidence="3" id="KW-0663">Pyridoxal phosphate</keyword>
<evidence type="ECO:0000256" key="1">
    <source>
        <dbReference type="ARBA" id="ARBA00001933"/>
    </source>
</evidence>
<dbReference type="PANTHER" id="PTHR13693">
    <property type="entry name" value="CLASS II AMINOTRANSFERASE/8-AMINO-7-OXONONANOATE SYNTHASE"/>
    <property type="match status" value="1"/>
</dbReference>
<dbReference type="SUPFAM" id="SSF53383">
    <property type="entry name" value="PLP-dependent transferases"/>
    <property type="match status" value="1"/>
</dbReference>
<evidence type="ECO:0000313" key="6">
    <source>
        <dbReference type="Proteomes" id="UP000662770"/>
    </source>
</evidence>
<evidence type="ECO:0000313" key="5">
    <source>
        <dbReference type="EMBL" id="QSX32376.1"/>
    </source>
</evidence>
<name>A0ABX7QNT5_9GAMM</name>
<dbReference type="PANTHER" id="PTHR13693:SF100">
    <property type="entry name" value="8-AMINO-7-OXONONANOATE SYNTHASE"/>
    <property type="match status" value="1"/>
</dbReference>
<evidence type="ECO:0000259" key="4">
    <source>
        <dbReference type="Pfam" id="PF00155"/>
    </source>
</evidence>
<comment type="cofactor">
    <cofactor evidence="1">
        <name>pyridoxal 5'-phosphate</name>
        <dbReference type="ChEBI" id="CHEBI:597326"/>
    </cofactor>
</comment>
<sequence>MDSTHLLTRISQRQATLAQQGLLRQRQFRTAVPGQPAKISQAQAELVNFASNDYLGLSFAPEVADALYQGAQQYGAGSTASPLVSGYSDAHYQLEQALATACNAEASLLFSSGFAANTALLKTLFAAQDLVLADKLIHASMIDGLRDAQVKLKRFPHNDVTAAARMFESAVPLALVTESVFSMDGDEAPLLTLQQLCAEHNCPLIVDDAHGFLLTDNVPIVPFARVVTFGKTLGCQGAAIIGSQQLIDFLVANSREYIYSTALSPACCTATLAALHIAQTGAPQQRLKQNIALFRQLAEAAGLTLMPSATAIQPLVVGDCERVLRIAQQLSCKGFLIGAIRPPTVPQGSARLRITLSASHTAEHIQQLVAAITEVLDVNA</sequence>
<accession>A0ABX7QNT5</accession>
<keyword evidence="2" id="KW-0808">Transferase</keyword>
<proteinExistence type="predicted"/>
<evidence type="ECO:0000256" key="2">
    <source>
        <dbReference type="ARBA" id="ARBA00022679"/>
    </source>
</evidence>
<dbReference type="InterPro" id="IPR015421">
    <property type="entry name" value="PyrdxlP-dep_Trfase_major"/>
</dbReference>